<dbReference type="Gene3D" id="1.20.120.710">
    <property type="entry name" value="Haloacid dehalogenase hydrolase-like domain"/>
    <property type="match status" value="1"/>
</dbReference>
<keyword evidence="6" id="KW-1185">Reference proteome</keyword>
<evidence type="ECO:0008006" key="8">
    <source>
        <dbReference type="Google" id="ProtNLM"/>
    </source>
</evidence>
<dbReference type="Pfam" id="PF00702">
    <property type="entry name" value="Hydrolase"/>
    <property type="match status" value="1"/>
</dbReference>
<evidence type="ECO:0000256" key="3">
    <source>
        <dbReference type="ARBA" id="ARBA00022842"/>
    </source>
</evidence>
<reference evidence="7" key="3">
    <citation type="journal article" date="2020" name="Curr. Biol.">
        <title>Chromatin organization in early land plants reveals an ancestral association between H3K27me3, transposons, and constitutive heterochromatin.</title>
        <authorList>
            <person name="Montgomery S.A."/>
            <person name="Tanizawa Y."/>
            <person name="Galik B."/>
            <person name="Wang N."/>
            <person name="Ito T."/>
            <person name="Mochizuki T."/>
            <person name="Akimcheva S."/>
            <person name="Bowman J.L."/>
            <person name="Cognat V."/>
            <person name="Marechal-Drouard L."/>
            <person name="Ekker H."/>
            <person name="Hong S.F."/>
            <person name="Kohchi T."/>
            <person name="Lin S.S."/>
            <person name="Liu L.D."/>
            <person name="Nakamura Y."/>
            <person name="Valeeva L.R."/>
            <person name="Shakirov E.V."/>
            <person name="Shippen D.E."/>
            <person name="Wei W.L."/>
            <person name="Yagura M."/>
            <person name="Yamaoka S."/>
            <person name="Yamato K.T."/>
            <person name="Liu C."/>
            <person name="Berger F."/>
        </authorList>
    </citation>
    <scope>NUCLEOTIDE SEQUENCE [LARGE SCALE GENOMIC DNA]</scope>
    <source>
        <strain evidence="7">Tak-1</strain>
    </source>
</reference>
<dbReference type="InterPro" id="IPR036412">
    <property type="entry name" value="HAD-like_sf"/>
</dbReference>
<name>A0A176WL70_MARPO</name>
<dbReference type="GO" id="GO:0046380">
    <property type="term" value="P:N-acetylneuraminate biosynthetic process"/>
    <property type="evidence" value="ECO:0007669"/>
    <property type="project" value="TreeGrafter"/>
</dbReference>
<dbReference type="InterPro" id="IPR023214">
    <property type="entry name" value="HAD_sf"/>
</dbReference>
<keyword evidence="2" id="KW-0378">Hydrolase</keyword>
<dbReference type="SUPFAM" id="SSF56784">
    <property type="entry name" value="HAD-like"/>
    <property type="match status" value="1"/>
</dbReference>
<proteinExistence type="predicted"/>
<dbReference type="PANTHER" id="PTHR46470">
    <property type="entry name" value="N-ACYLNEURAMINATE-9-PHOSPHATASE"/>
    <property type="match status" value="1"/>
</dbReference>
<evidence type="ECO:0000313" key="6">
    <source>
        <dbReference type="Proteomes" id="UP000077202"/>
    </source>
</evidence>
<evidence type="ECO:0000256" key="2">
    <source>
        <dbReference type="ARBA" id="ARBA00022801"/>
    </source>
</evidence>
<keyword evidence="3" id="KW-0460">Magnesium</keyword>
<reference evidence="4" key="2">
    <citation type="journal article" date="2019" name="Curr. Biol.">
        <title>Chromatin organization in early land plants reveals an ancestral association between H3K27me3, transposons, and constitutive heterochromatin.</title>
        <authorList>
            <person name="Montgomery S.A."/>
            <person name="Tanizawa Y."/>
            <person name="Galik B."/>
            <person name="Wang N."/>
            <person name="Ito T."/>
            <person name="Mochizuki T."/>
            <person name="Akimcheva S."/>
            <person name="Bowman J."/>
            <person name="Cognat V."/>
            <person name="Drouard L."/>
            <person name="Ekker H."/>
            <person name="Houng S."/>
            <person name="Kohchi T."/>
            <person name="Lin S."/>
            <person name="Liu L.D."/>
            <person name="Nakamura Y."/>
            <person name="Valeeva L.R."/>
            <person name="Shakirov E.V."/>
            <person name="Shippen D.E."/>
            <person name="Wei W."/>
            <person name="Yagura M."/>
            <person name="Yamaoka S."/>
            <person name="Yamato K.T."/>
            <person name="Liu C."/>
            <person name="Berger F."/>
        </authorList>
    </citation>
    <scope>NUCLEOTIDE SEQUENCE [LARGE SCALE GENOMIC DNA]</scope>
    <source>
        <strain evidence="4">Tak-1</strain>
    </source>
</reference>
<protein>
    <recommendedName>
        <fullName evidence="8">N-acylneuraminate-9-phosphatase</fullName>
    </recommendedName>
</protein>
<evidence type="ECO:0000313" key="7">
    <source>
        <dbReference type="Proteomes" id="UP001162541"/>
    </source>
</evidence>
<dbReference type="NCBIfam" id="TIGR01549">
    <property type="entry name" value="HAD-SF-IA-v1"/>
    <property type="match status" value="1"/>
</dbReference>
<dbReference type="InterPro" id="IPR051400">
    <property type="entry name" value="HAD-like_hydrolase"/>
</dbReference>
<accession>A0A176WL70</accession>
<dbReference type="EMBL" id="AP019869">
    <property type="protein sequence ID" value="BBN08911.1"/>
    <property type="molecule type" value="Genomic_DNA"/>
</dbReference>
<sequence length="326" mass="35991">MQAAQSAFYFTGRVCPSPPDGARQIVRIRTKFQCRKIGSELKKPESKVAGRAAICTSEQRRNTGRALAVAEQVGQFSMASKTDRKLGGVFFDLDDTLVLTHEADSVAHSAVLELVAAKYPKVARSVVLRSFIKKFVAQAWDPENKVDVTEWRATLWHQALQEQGVVNMELAREMQSCFDRERLRAFRWASGVEALVKKLQGRGIKVGVITNGHPVVQRAKLQACRASELFDTILVGGEEPKAKPHKDIFLKACHIAGCKPQESIMVGDTLTTDILGGINTGFLSTVWVNLHKEELPKNGPKPDHVISNIGELKKVLEQLGVPESEV</sequence>
<dbReference type="Proteomes" id="UP000077202">
    <property type="component" value="Unassembled WGS sequence"/>
</dbReference>
<evidence type="ECO:0000313" key="5">
    <source>
        <dbReference type="EMBL" id="OAE33908.1"/>
    </source>
</evidence>
<evidence type="ECO:0000313" key="4">
    <source>
        <dbReference type="EMBL" id="BBN08911.1"/>
    </source>
</evidence>
<dbReference type="GO" id="GO:0050124">
    <property type="term" value="F:N-acylneuraminate-9-phosphatase activity"/>
    <property type="evidence" value="ECO:0007669"/>
    <property type="project" value="TreeGrafter"/>
</dbReference>
<dbReference type="InterPro" id="IPR006439">
    <property type="entry name" value="HAD-SF_hydro_IA"/>
</dbReference>
<reference evidence="5 6" key="1">
    <citation type="submission" date="2016-03" db="EMBL/GenBank/DDBJ databases">
        <title>Mechanisms controlling the formation of the plant cell surface in tip-growing cells are functionally conserved among land plants.</title>
        <authorList>
            <person name="Honkanen S."/>
            <person name="Jones V.A."/>
            <person name="Morieri G."/>
            <person name="Champion C."/>
            <person name="Hetherington A.J."/>
            <person name="Kelly S."/>
            <person name="Saint-Marcoux D."/>
            <person name="Proust H."/>
            <person name="Prescott H."/>
            <person name="Dolan L."/>
        </authorList>
    </citation>
    <scope>NUCLEOTIDE SEQUENCE [LARGE SCALE GENOMIC DNA]</scope>
    <source>
        <strain evidence="6">cv. Tak-1 and cv. Tak-2</strain>
        <tissue evidence="5">Whole gametophyte</tissue>
    </source>
</reference>
<gene>
    <name evidence="5" type="ORF">AXG93_1104s1040</name>
    <name evidence="4" type="ORF">Mp_4g15490</name>
</gene>
<dbReference type="Gene3D" id="3.40.50.1000">
    <property type="entry name" value="HAD superfamily/HAD-like"/>
    <property type="match status" value="1"/>
</dbReference>
<dbReference type="AlphaFoldDB" id="A0A176WL70"/>
<dbReference type="EMBL" id="LVLJ01000472">
    <property type="protein sequence ID" value="OAE33908.1"/>
    <property type="molecule type" value="Genomic_DNA"/>
</dbReference>
<dbReference type="SFLD" id="SFLDS00003">
    <property type="entry name" value="Haloacid_Dehalogenase"/>
    <property type="match status" value="1"/>
</dbReference>
<dbReference type="PANTHER" id="PTHR46470:SF3">
    <property type="entry name" value="N-ACYLNEURAMINATE-9-PHOSPHATASE"/>
    <property type="match status" value="1"/>
</dbReference>
<comment type="cofactor">
    <cofactor evidence="1">
        <name>Mg(2+)</name>
        <dbReference type="ChEBI" id="CHEBI:18420"/>
    </cofactor>
</comment>
<evidence type="ECO:0000256" key="1">
    <source>
        <dbReference type="ARBA" id="ARBA00001946"/>
    </source>
</evidence>
<dbReference type="SFLD" id="SFLDG01129">
    <property type="entry name" value="C1.5:_HAD__Beta-PGM__Phosphata"/>
    <property type="match status" value="1"/>
</dbReference>
<dbReference type="Proteomes" id="UP001162541">
    <property type="component" value="Chromosome 4"/>
</dbReference>
<organism evidence="5 6">
    <name type="scientific">Marchantia polymorpha subsp. ruderalis</name>
    <dbReference type="NCBI Taxonomy" id="1480154"/>
    <lineage>
        <taxon>Eukaryota</taxon>
        <taxon>Viridiplantae</taxon>
        <taxon>Streptophyta</taxon>
        <taxon>Embryophyta</taxon>
        <taxon>Marchantiophyta</taxon>
        <taxon>Marchantiopsida</taxon>
        <taxon>Marchantiidae</taxon>
        <taxon>Marchantiales</taxon>
        <taxon>Marchantiaceae</taxon>
        <taxon>Marchantia</taxon>
    </lineage>
</organism>